<evidence type="ECO:0000256" key="3">
    <source>
        <dbReference type="ARBA" id="ARBA00022448"/>
    </source>
</evidence>
<dbReference type="GO" id="GO:0090374">
    <property type="term" value="P:oligopeptide export from mitochondrion"/>
    <property type="evidence" value="ECO:0007669"/>
    <property type="project" value="TreeGrafter"/>
</dbReference>
<dbReference type="SUPFAM" id="SSF52540">
    <property type="entry name" value="P-loop containing nucleoside triphosphate hydrolases"/>
    <property type="match status" value="2"/>
</dbReference>
<evidence type="ECO:0000256" key="5">
    <source>
        <dbReference type="ARBA" id="ARBA00022737"/>
    </source>
</evidence>
<dbReference type="GO" id="GO:0016887">
    <property type="term" value="F:ATP hydrolysis activity"/>
    <property type="evidence" value="ECO:0007669"/>
    <property type="project" value="InterPro"/>
</dbReference>
<keyword evidence="5" id="KW-0677">Repeat</keyword>
<dbReference type="Pfam" id="PF00005">
    <property type="entry name" value="ABC_tran"/>
    <property type="match status" value="2"/>
</dbReference>
<accession>A0A817RJF4</accession>
<evidence type="ECO:0000256" key="12">
    <source>
        <dbReference type="SAM" id="Phobius"/>
    </source>
</evidence>
<gene>
    <name evidence="16" type="ORF">GRG538_LOCUS6809</name>
    <name evidence="15" type="ORF">LUA448_LOCUS5625</name>
</gene>
<dbReference type="Proteomes" id="UP000663833">
    <property type="component" value="Unassembled WGS sequence"/>
</dbReference>
<feature type="domain" description="ABC transporter" evidence="13">
    <location>
        <begin position="1070"/>
        <end position="1309"/>
    </location>
</feature>
<proteinExistence type="inferred from homology"/>
<dbReference type="GO" id="GO:0005743">
    <property type="term" value="C:mitochondrial inner membrane"/>
    <property type="evidence" value="ECO:0007669"/>
    <property type="project" value="TreeGrafter"/>
</dbReference>
<feature type="domain" description="ABC transmembrane type-1" evidence="14">
    <location>
        <begin position="748"/>
        <end position="1035"/>
    </location>
</feature>
<dbReference type="CDD" id="cd18577">
    <property type="entry name" value="ABC_6TM_Pgp_ABCB1_D1_like"/>
    <property type="match status" value="1"/>
</dbReference>
<dbReference type="GO" id="GO:0005524">
    <property type="term" value="F:ATP binding"/>
    <property type="evidence" value="ECO:0007669"/>
    <property type="project" value="UniProtKB-KW"/>
</dbReference>
<evidence type="ECO:0000256" key="9">
    <source>
        <dbReference type="ARBA" id="ARBA00022989"/>
    </source>
</evidence>
<evidence type="ECO:0000313" key="16">
    <source>
        <dbReference type="EMBL" id="CAF3365243.1"/>
    </source>
</evidence>
<keyword evidence="11" id="KW-0325">Glycoprotein</keyword>
<feature type="transmembrane region" description="Helical" evidence="12">
    <location>
        <begin position="354"/>
        <end position="378"/>
    </location>
</feature>
<feature type="transmembrane region" description="Helical" evidence="12">
    <location>
        <begin position="890"/>
        <end position="911"/>
    </location>
</feature>
<evidence type="ECO:0000259" key="13">
    <source>
        <dbReference type="PROSITE" id="PS50893"/>
    </source>
</evidence>
<evidence type="ECO:0000313" key="17">
    <source>
        <dbReference type="Proteomes" id="UP000663833"/>
    </source>
</evidence>
<sequence>MEETQTLLSTTRKSLDDGIVSKVSRKVANLFTKQRRYSEHDSDRYESLGDHVENVLDDSSVGFLQLFRYADWIDIVLTLAGWFFSALGGVCFITSMIIFAKLTGTLVEKVFTENCYVQQKNASITKTSNIQCPLGINIHSSNYDRFERFCHNVSTNSSHILISDMSAFRAKVIHQVIWLFVIGTFQFVCLFFEYYAPTLAARRQVSRISVLLFRSLLRRKISYFDLGATSQLNSKLFDNIDKIGKGIGFELAMTVDAIINAIFGIGVAIFLDWKLSLIMLCLIPLVIVGSSIFSKFVAKETINQLKAYSKADEIVQEVFSSLRTVLSLNGGKFEKKRYQTNLLTTRESNIRKGIALGIFFGWNCLILYVIYFVGFITGSYLTYTEHEKGSIGNIIAVVMIFAQDISFIGYVGPFLQSLAEARAAATAVYRLIEEENITEMQILDEYESGHKSTDINGDIQFENVNFAYPARKDVEVIRHLDLVARAGETTALVGKSGSGKSTTISLLLRFYEPILGHIKINNQLISDYNIKNLRQNIGIVSQEPYLFGTSIYNNILYGKEDASNIEIEEAAKQANAHDFIMTLPNKYETLVGESGVQLSGGEKQRIALARALVKQPALLLLDEATSALDNVSRTTIVVSHRLSTIRNAHQIYVFDNGTVIEHGTHETLMANEGSAYQELFQTQQKEHMESDNYQSTSKICDEKQTVGLPWCHSDEQNTIKGEKRLLSNRWTDFRRLVSMNSPEKIAILIGCFACLAAGVTQPICVVLLAKIIQGFESCTSAERQHQVLIFSIIFLLLGVATFAIRFLQFTAFAVSGSKLTERIRVKTFECLLRQEVAYFDRPENSCGAVCTRLSSDGSAVQQMTGPRLGIFCETFSMFLIAMILGFFYSWQIACIVFLCILLICVLGYINIRVQDQLSKHSGMLQERAGSLAVEVLHNMRTIKQLTIEDVVLQQYSDFIWEKFRITRNYSIIIGLIMSGIWAMIAYNIAIIYWCVLVLIEHNEMKMNDIIKVFAFAMFFIQSIRSVLTMIEDFGTSLSAIHSFFELFDRTPLIDNGSTTGQELVDFRGQIDFVQVNFSYPTRSQVRVLNNFQLSIQSGQRIALVGVSGSGKSTVIQLLERFYDVTNGKLCIDGVDIRQLNIHWVRSCFGLVSQEPILFDLTIAENIAYSRDDASIIDIIDAATKANIHEFIQNLPEGYQTRVGRKGSQLSGGQKQRIAIARALFRRPKVLLLDEATSAMDSHNEKIVQKVLEEIQTSDPHQASLIIAHRLSTIRSCDLIGVLDKGYLVECDTHNELMQRRAAYYRMVSRDSEEL</sequence>
<feature type="transmembrane region" description="Helical" evidence="12">
    <location>
        <begin position="176"/>
        <end position="196"/>
    </location>
</feature>
<dbReference type="Gene3D" id="1.20.1560.10">
    <property type="entry name" value="ABC transporter type 1, transmembrane domain"/>
    <property type="match status" value="1"/>
</dbReference>
<evidence type="ECO:0000256" key="8">
    <source>
        <dbReference type="ARBA" id="ARBA00022967"/>
    </source>
</evidence>
<keyword evidence="6" id="KW-0547">Nucleotide-binding</keyword>
<keyword evidence="7" id="KW-0067">ATP-binding</keyword>
<dbReference type="SUPFAM" id="SSF90123">
    <property type="entry name" value="ABC transporter transmembrane region"/>
    <property type="match status" value="2"/>
</dbReference>
<organism evidence="15 17">
    <name type="scientific">Rotaria socialis</name>
    <dbReference type="NCBI Taxonomy" id="392032"/>
    <lineage>
        <taxon>Eukaryota</taxon>
        <taxon>Metazoa</taxon>
        <taxon>Spiralia</taxon>
        <taxon>Gnathifera</taxon>
        <taxon>Rotifera</taxon>
        <taxon>Eurotatoria</taxon>
        <taxon>Bdelloidea</taxon>
        <taxon>Philodinida</taxon>
        <taxon>Philodinidae</taxon>
        <taxon>Rotaria</taxon>
    </lineage>
</organism>
<evidence type="ECO:0000256" key="11">
    <source>
        <dbReference type="ARBA" id="ARBA00023180"/>
    </source>
</evidence>
<dbReference type="InterPro" id="IPR027417">
    <property type="entry name" value="P-loop_NTPase"/>
</dbReference>
<feature type="transmembrane region" description="Helical" evidence="12">
    <location>
        <begin position="788"/>
        <end position="814"/>
    </location>
</feature>
<dbReference type="EMBL" id="CAJNYD010000480">
    <property type="protein sequence ID" value="CAF3265010.1"/>
    <property type="molecule type" value="Genomic_DNA"/>
</dbReference>
<dbReference type="InterPro" id="IPR003439">
    <property type="entry name" value="ABC_transporter-like_ATP-bd"/>
</dbReference>
<keyword evidence="4 12" id="KW-0812">Transmembrane</keyword>
<evidence type="ECO:0000259" key="14">
    <source>
        <dbReference type="PROSITE" id="PS50929"/>
    </source>
</evidence>
<keyword evidence="10 12" id="KW-0472">Membrane</keyword>
<dbReference type="Gene3D" id="3.40.50.300">
    <property type="entry name" value="P-loop containing nucleotide triphosphate hydrolases"/>
    <property type="match status" value="2"/>
</dbReference>
<comment type="subcellular location">
    <subcellularLocation>
        <location evidence="1">Membrane</location>
        <topology evidence="1">Multi-pass membrane protein</topology>
    </subcellularLocation>
</comment>
<dbReference type="GO" id="GO:0015421">
    <property type="term" value="F:ABC-type oligopeptide transporter activity"/>
    <property type="evidence" value="ECO:0007669"/>
    <property type="project" value="TreeGrafter"/>
</dbReference>
<feature type="transmembrane region" description="Helical" evidence="12">
    <location>
        <begin position="75"/>
        <end position="100"/>
    </location>
</feature>
<keyword evidence="9 12" id="KW-1133">Transmembrane helix</keyword>
<evidence type="ECO:0000256" key="6">
    <source>
        <dbReference type="ARBA" id="ARBA00022741"/>
    </source>
</evidence>
<feature type="domain" description="ABC transporter" evidence="13">
    <location>
        <begin position="459"/>
        <end position="681"/>
    </location>
</feature>
<feature type="transmembrane region" description="Helical" evidence="12">
    <location>
        <begin position="251"/>
        <end position="271"/>
    </location>
</feature>
<dbReference type="InterPro" id="IPR003593">
    <property type="entry name" value="AAA+_ATPase"/>
</dbReference>
<protein>
    <submittedName>
        <fullName evidence="15">Uncharacterized protein</fullName>
    </submittedName>
</protein>
<reference evidence="15" key="1">
    <citation type="submission" date="2021-02" db="EMBL/GenBank/DDBJ databases">
        <authorList>
            <person name="Nowell W R."/>
        </authorList>
    </citation>
    <scope>NUCLEOTIDE SEQUENCE</scope>
</reference>
<comment type="similarity">
    <text evidence="2">Belongs to the ABC transporter superfamily. ABCB family. Multidrug resistance exporter (TC 3.A.1.201) subfamily.</text>
</comment>
<dbReference type="InterPro" id="IPR036640">
    <property type="entry name" value="ABC1_TM_sf"/>
</dbReference>
<dbReference type="InterPro" id="IPR017871">
    <property type="entry name" value="ABC_transporter-like_CS"/>
</dbReference>
<evidence type="ECO:0000256" key="1">
    <source>
        <dbReference type="ARBA" id="ARBA00004141"/>
    </source>
</evidence>
<feature type="transmembrane region" description="Helical" evidence="12">
    <location>
        <begin position="277"/>
        <end position="298"/>
    </location>
</feature>
<dbReference type="InterPro" id="IPR039421">
    <property type="entry name" value="Type_1_exporter"/>
</dbReference>
<evidence type="ECO:0000313" key="15">
    <source>
        <dbReference type="EMBL" id="CAF3265010.1"/>
    </source>
</evidence>
<dbReference type="PROSITE" id="PS50893">
    <property type="entry name" value="ABC_TRANSPORTER_2"/>
    <property type="match status" value="2"/>
</dbReference>
<evidence type="ECO:0000256" key="4">
    <source>
        <dbReference type="ARBA" id="ARBA00022692"/>
    </source>
</evidence>
<dbReference type="PANTHER" id="PTHR43394">
    <property type="entry name" value="ATP-DEPENDENT PERMEASE MDL1, MITOCHONDRIAL"/>
    <property type="match status" value="1"/>
</dbReference>
<dbReference type="InterPro" id="IPR011527">
    <property type="entry name" value="ABC1_TM_dom"/>
</dbReference>
<dbReference type="EMBL" id="CAJNYT010000703">
    <property type="protein sequence ID" value="CAF3365243.1"/>
    <property type="molecule type" value="Genomic_DNA"/>
</dbReference>
<dbReference type="PANTHER" id="PTHR43394:SF18">
    <property type="entry name" value="ABC TRANSPORTER B FAMILY MEMBER 11-LIKE"/>
    <property type="match status" value="1"/>
</dbReference>
<dbReference type="CDD" id="cd18578">
    <property type="entry name" value="ABC_6TM_Pgp_ABCB1_D2_like"/>
    <property type="match status" value="1"/>
</dbReference>
<keyword evidence="8" id="KW-1278">Translocase</keyword>
<feature type="domain" description="ABC transmembrane type-1" evidence="14">
    <location>
        <begin position="83"/>
        <end position="420"/>
    </location>
</feature>
<dbReference type="Proteomes" id="UP000663872">
    <property type="component" value="Unassembled WGS sequence"/>
</dbReference>
<feature type="transmembrane region" description="Helical" evidence="12">
    <location>
        <begin position="971"/>
        <end position="998"/>
    </location>
</feature>
<name>A0A817RJF4_9BILA</name>
<dbReference type="PROSITE" id="PS50929">
    <property type="entry name" value="ABC_TM1F"/>
    <property type="match status" value="2"/>
</dbReference>
<dbReference type="Pfam" id="PF00664">
    <property type="entry name" value="ABC_membrane"/>
    <property type="match status" value="2"/>
</dbReference>
<dbReference type="FunFam" id="3.40.50.300:FF:000479">
    <property type="entry name" value="Multidrug resistance protein 1A"/>
    <property type="match status" value="2"/>
</dbReference>
<evidence type="ECO:0000256" key="10">
    <source>
        <dbReference type="ARBA" id="ARBA00023136"/>
    </source>
</evidence>
<evidence type="ECO:0000256" key="2">
    <source>
        <dbReference type="ARBA" id="ARBA00007577"/>
    </source>
</evidence>
<feature type="transmembrane region" description="Helical" evidence="12">
    <location>
        <begin position="745"/>
        <end position="768"/>
    </location>
</feature>
<comment type="caution">
    <text evidence="15">The sequence shown here is derived from an EMBL/GenBank/DDBJ whole genome shotgun (WGS) entry which is preliminary data.</text>
</comment>
<dbReference type="PROSITE" id="PS00211">
    <property type="entry name" value="ABC_TRANSPORTER_1"/>
    <property type="match status" value="2"/>
</dbReference>
<dbReference type="SMART" id="SM00382">
    <property type="entry name" value="AAA"/>
    <property type="match status" value="2"/>
</dbReference>
<evidence type="ECO:0000256" key="7">
    <source>
        <dbReference type="ARBA" id="ARBA00022840"/>
    </source>
</evidence>
<keyword evidence="3" id="KW-0813">Transport</keyword>